<evidence type="ECO:0000313" key="2">
    <source>
        <dbReference type="Proteomes" id="UP000317977"/>
    </source>
</evidence>
<dbReference type="AlphaFoldDB" id="A0A5C6EUS3"/>
<dbReference type="OrthoDB" id="5492672at2"/>
<dbReference type="EMBL" id="SJPX01000003">
    <property type="protein sequence ID" value="TWU52050.1"/>
    <property type="molecule type" value="Genomic_DNA"/>
</dbReference>
<keyword evidence="2" id="KW-1185">Reference proteome</keyword>
<dbReference type="Proteomes" id="UP000317977">
    <property type="component" value="Unassembled WGS sequence"/>
</dbReference>
<protein>
    <submittedName>
        <fullName evidence="1">Uncharacterized protein</fullName>
    </submittedName>
</protein>
<evidence type="ECO:0000313" key="1">
    <source>
        <dbReference type="EMBL" id="TWU52050.1"/>
    </source>
</evidence>
<dbReference type="InterPro" id="IPR018644">
    <property type="entry name" value="DUF2071"/>
</dbReference>
<gene>
    <name evidence="1" type="ORF">Poly59_36470</name>
</gene>
<dbReference type="RefSeq" id="WP_146535266.1">
    <property type="nucleotide sequence ID" value="NZ_SJPX01000003.1"/>
</dbReference>
<accession>A0A5C6EUS3</accession>
<reference evidence="1 2" key="1">
    <citation type="submission" date="2019-02" db="EMBL/GenBank/DDBJ databases">
        <title>Deep-cultivation of Planctomycetes and their phenomic and genomic characterization uncovers novel biology.</title>
        <authorList>
            <person name="Wiegand S."/>
            <person name="Jogler M."/>
            <person name="Boedeker C."/>
            <person name="Pinto D."/>
            <person name="Vollmers J."/>
            <person name="Rivas-Marin E."/>
            <person name="Kohn T."/>
            <person name="Peeters S.H."/>
            <person name="Heuer A."/>
            <person name="Rast P."/>
            <person name="Oberbeckmann S."/>
            <person name="Bunk B."/>
            <person name="Jeske O."/>
            <person name="Meyerdierks A."/>
            <person name="Storesund J.E."/>
            <person name="Kallscheuer N."/>
            <person name="Luecker S."/>
            <person name="Lage O.M."/>
            <person name="Pohl T."/>
            <person name="Merkel B.J."/>
            <person name="Hornburger P."/>
            <person name="Mueller R.-W."/>
            <person name="Bruemmer F."/>
            <person name="Labrenz M."/>
            <person name="Spormann A.M."/>
            <person name="Op Den Camp H."/>
            <person name="Overmann J."/>
            <person name="Amann R."/>
            <person name="Jetten M.S.M."/>
            <person name="Mascher T."/>
            <person name="Medema M.H."/>
            <person name="Devos D.P."/>
            <person name="Kaster A.-K."/>
            <person name="Ovreas L."/>
            <person name="Rohde M."/>
            <person name="Galperin M.Y."/>
            <person name="Jogler C."/>
        </authorList>
    </citation>
    <scope>NUCLEOTIDE SEQUENCE [LARGE SCALE GENOMIC DNA]</scope>
    <source>
        <strain evidence="1 2">Poly59</strain>
    </source>
</reference>
<dbReference type="Pfam" id="PF09844">
    <property type="entry name" value="DUF2071"/>
    <property type="match status" value="1"/>
</dbReference>
<sequence>MLKIMKGVIDRRVLVIYRLDPECVSKILPPPFLPRLFGGHALGGICLIRFTDMRPAWLPRLFGTSSENGTHRFCVEWTVDGTRHTGIYVKQRFTNSKLHAFGGGKVFPGNLTFSKFTVDETENSYHVSFTTNDDSVDVLVDEVNAKFPADSVFSTIEEASDFFEKDNVGYSPSSDGKKGTHQGVKLNTTNWKVSPLNVIKASSSLFSNDSIFPIGSAQIDHSLLMKNINHDWEVVDKVCCP</sequence>
<name>A0A5C6EUS3_9BACT</name>
<comment type="caution">
    <text evidence="1">The sequence shown here is derived from an EMBL/GenBank/DDBJ whole genome shotgun (WGS) entry which is preliminary data.</text>
</comment>
<proteinExistence type="predicted"/>
<organism evidence="1 2">
    <name type="scientific">Rubripirellula reticaptiva</name>
    <dbReference type="NCBI Taxonomy" id="2528013"/>
    <lineage>
        <taxon>Bacteria</taxon>
        <taxon>Pseudomonadati</taxon>
        <taxon>Planctomycetota</taxon>
        <taxon>Planctomycetia</taxon>
        <taxon>Pirellulales</taxon>
        <taxon>Pirellulaceae</taxon>
        <taxon>Rubripirellula</taxon>
    </lineage>
</organism>